<keyword evidence="1" id="KW-0812">Transmembrane</keyword>
<comment type="caution">
    <text evidence="2">The sequence shown here is derived from an EMBL/GenBank/DDBJ whole genome shotgun (WGS) entry which is preliminary data.</text>
</comment>
<evidence type="ECO:0000256" key="1">
    <source>
        <dbReference type="SAM" id="Phobius"/>
    </source>
</evidence>
<keyword evidence="3" id="KW-1185">Reference proteome</keyword>
<feature type="transmembrane region" description="Helical" evidence="1">
    <location>
        <begin position="20"/>
        <end position="43"/>
    </location>
</feature>
<proteinExistence type="predicted"/>
<organism evidence="2 3">
    <name type="scientific">Myceligenerans crystallogenes</name>
    <dbReference type="NCBI Taxonomy" id="316335"/>
    <lineage>
        <taxon>Bacteria</taxon>
        <taxon>Bacillati</taxon>
        <taxon>Actinomycetota</taxon>
        <taxon>Actinomycetes</taxon>
        <taxon>Micrococcales</taxon>
        <taxon>Promicromonosporaceae</taxon>
        <taxon>Myceligenerans</taxon>
    </lineage>
</organism>
<evidence type="ECO:0000313" key="2">
    <source>
        <dbReference type="EMBL" id="GAA1867488.1"/>
    </source>
</evidence>
<dbReference type="EMBL" id="BAAANL010000005">
    <property type="protein sequence ID" value="GAA1867488.1"/>
    <property type="molecule type" value="Genomic_DNA"/>
</dbReference>
<evidence type="ECO:0000313" key="3">
    <source>
        <dbReference type="Proteomes" id="UP001501094"/>
    </source>
</evidence>
<dbReference type="Proteomes" id="UP001501094">
    <property type="component" value="Unassembled WGS sequence"/>
</dbReference>
<reference evidence="3" key="1">
    <citation type="journal article" date="2019" name="Int. J. Syst. Evol. Microbiol.">
        <title>The Global Catalogue of Microorganisms (GCM) 10K type strain sequencing project: providing services to taxonomists for standard genome sequencing and annotation.</title>
        <authorList>
            <consortium name="The Broad Institute Genomics Platform"/>
            <consortium name="The Broad Institute Genome Sequencing Center for Infectious Disease"/>
            <person name="Wu L."/>
            <person name="Ma J."/>
        </authorList>
    </citation>
    <scope>NUCLEOTIDE SEQUENCE [LARGE SCALE GENOMIC DNA]</scope>
    <source>
        <strain evidence="3">JCM 14326</strain>
    </source>
</reference>
<sequence>MTPLRSTLLAAALNLSGLGVGYLFLGLPWLAVAHVAGLVIWWFVSDGGVGGIVFPVAWILVGVVAAAVLGGRRSPAAVPPGVVPPGAYFAGPVPVVAPGRGRWPVPVAATTAVVLVVASLTAVGVYNTAAASTLGAARDAHTQGDCEQAIEDLGNLSDGFLRHNLTAPADEVGQETGACWILQDARAQRSDPERAVSTYDDYLARDGVRFAGAADEQALARLDNADRLAGHGDREAAVAELTTVAGSGLAAAREVPGRVGAMYDDAVGGADGDCEMSETLEWFADRDEDVVADVSATARRELPGALLDCASDLFSRARESVRDDPRDYDAGLFDKARSRAGQLRADFPGTPAAGRAETLVSRIDEAAGRAADRRRELKIIDDIKATTGGKLEQPRSSGSSGSGSAQVVVENGSAETLEVLWTGPTTGKVRIDPGDYGDDCTDYRTRPTESITLPSGDYTVVVQAVTDSGVVPFKGNWSMGAGTRYGECYYIKSSYGGYDPFADIDPLDDFGIEPIEP</sequence>
<feature type="transmembrane region" description="Helical" evidence="1">
    <location>
        <begin position="49"/>
        <end position="69"/>
    </location>
</feature>
<keyword evidence="1" id="KW-1133">Transmembrane helix</keyword>
<name>A0ABP4ZQ36_9MICO</name>
<protein>
    <submittedName>
        <fullName evidence="2">Uncharacterized protein</fullName>
    </submittedName>
</protein>
<keyword evidence="1" id="KW-0472">Membrane</keyword>
<dbReference type="RefSeq" id="WP_344103749.1">
    <property type="nucleotide sequence ID" value="NZ_BAAANL010000005.1"/>
</dbReference>
<accession>A0ABP4ZQ36</accession>
<gene>
    <name evidence="2" type="ORF">GCM10009751_27120</name>
</gene>